<evidence type="ECO:0000256" key="6">
    <source>
        <dbReference type="SAM" id="MobiDB-lite"/>
    </source>
</evidence>
<comment type="caution">
    <text evidence="8">The sequence shown here is derived from an EMBL/GenBank/DDBJ whole genome shotgun (WGS) entry which is preliminary data.</text>
</comment>
<dbReference type="CDD" id="cd00067">
    <property type="entry name" value="GAL4"/>
    <property type="match status" value="1"/>
</dbReference>
<dbReference type="GO" id="GO:0006351">
    <property type="term" value="P:DNA-templated transcription"/>
    <property type="evidence" value="ECO:0007669"/>
    <property type="project" value="InterPro"/>
</dbReference>
<dbReference type="EMBL" id="JAGHQL010000001">
    <property type="protein sequence ID" value="KAH0547823.1"/>
    <property type="molecule type" value="Genomic_DNA"/>
</dbReference>
<gene>
    <name evidence="8" type="ORF">FGG08_000080</name>
</gene>
<evidence type="ECO:0000256" key="2">
    <source>
        <dbReference type="ARBA" id="ARBA00022723"/>
    </source>
</evidence>
<reference evidence="8" key="1">
    <citation type="submission" date="2021-03" db="EMBL/GenBank/DDBJ databases">
        <title>Comparative genomics and phylogenomic investigation of the class Geoglossomycetes provide insights into ecological specialization and systematics.</title>
        <authorList>
            <person name="Melie T."/>
            <person name="Pirro S."/>
            <person name="Miller A.N."/>
            <person name="Quandt A."/>
        </authorList>
    </citation>
    <scope>NUCLEOTIDE SEQUENCE</scope>
    <source>
        <strain evidence="8">GBOQ0MN5Z8</strain>
    </source>
</reference>
<feature type="region of interest" description="Disordered" evidence="6">
    <location>
        <begin position="1047"/>
        <end position="1096"/>
    </location>
</feature>
<dbReference type="AlphaFoldDB" id="A0A9P8I9X4"/>
<name>A0A9P8I9X4_9PEZI</name>
<dbReference type="Proteomes" id="UP000698800">
    <property type="component" value="Unassembled WGS sequence"/>
</dbReference>
<feature type="compositionally biased region" description="Basic and acidic residues" evidence="6">
    <location>
        <begin position="1073"/>
        <end position="1087"/>
    </location>
</feature>
<dbReference type="GO" id="GO:0008270">
    <property type="term" value="F:zinc ion binding"/>
    <property type="evidence" value="ECO:0007669"/>
    <property type="project" value="InterPro"/>
</dbReference>
<organism evidence="8 9">
    <name type="scientific">Glutinoglossum americanum</name>
    <dbReference type="NCBI Taxonomy" id="1670608"/>
    <lineage>
        <taxon>Eukaryota</taxon>
        <taxon>Fungi</taxon>
        <taxon>Dikarya</taxon>
        <taxon>Ascomycota</taxon>
        <taxon>Pezizomycotina</taxon>
        <taxon>Geoglossomycetes</taxon>
        <taxon>Geoglossales</taxon>
        <taxon>Geoglossaceae</taxon>
        <taxon>Glutinoglossum</taxon>
    </lineage>
</organism>
<evidence type="ECO:0000256" key="5">
    <source>
        <dbReference type="ARBA" id="ARBA00023242"/>
    </source>
</evidence>
<dbReference type="GO" id="GO:0003677">
    <property type="term" value="F:DNA binding"/>
    <property type="evidence" value="ECO:0007669"/>
    <property type="project" value="InterPro"/>
</dbReference>
<dbReference type="GO" id="GO:0005634">
    <property type="term" value="C:nucleus"/>
    <property type="evidence" value="ECO:0007669"/>
    <property type="project" value="UniProtKB-SubCell"/>
</dbReference>
<dbReference type="SMART" id="SM00906">
    <property type="entry name" value="Fungal_trans"/>
    <property type="match status" value="1"/>
</dbReference>
<feature type="compositionally biased region" description="Basic and acidic residues" evidence="6">
    <location>
        <begin position="1"/>
        <end position="13"/>
    </location>
</feature>
<dbReference type="GO" id="GO:0000981">
    <property type="term" value="F:DNA-binding transcription factor activity, RNA polymerase II-specific"/>
    <property type="evidence" value="ECO:0007669"/>
    <property type="project" value="InterPro"/>
</dbReference>
<comment type="subcellular location">
    <subcellularLocation>
        <location evidence="1">Nucleus</location>
    </subcellularLocation>
</comment>
<keyword evidence="9" id="KW-1185">Reference proteome</keyword>
<sequence length="1096" mass="122389">MNRRYSYEFDPPKGSDTLGMMRSGDRRSAEWTSGGQEGRLPSFDPRGGALYSIDPDSRLQPVHLGSDGSPTRGYPPFGGASDGSRPQLPSVSDILKTSPQSQHSYHRPTSAHRVTMEPFEGNPKSSPLLPGVAPEEINRPHTSLSSNISAPSSTPCQLESLSDRLGNEMPKGTSTSRQHTIGTDVEGPFRRHRLSSLGEGNPSSHPDGHQLLVSTQHPLRQYSTEGSGGESATLMAAVEPSHPSTMEEGQGRGSLTTHRVLSSDIRGAYERLGHKSTVTLNYPRSGREPERGHHSVSAYTTTPRAAYRSSQRHELTGQQRFPQPREGFGAQRCTMTTSVLNNGGPSVHTPVEDKLSSLIWDGNRFLPRLVRTETIPGKGLCYFYDDGSHCKAKIDGEDVNPSWGVTKAGKPRKRLAVACITCREKKIKCDPDYPKARAAQILKETLVNGDNDRDTGEAPQSFQVSHSGQRIEPRVGHNIALEDSPTGVELELSKKRKPISKFDSRESFANGYNQLFIEGGLGQPTKRRRAASPATVLKMLSGALRSGSPSGEFDWEIDPYEAYPRLVDRLMDLYFKHINTTLYCMFPQKPFREWLKSGEKSPDDRMLIYSMLTLASRFSTDPDRKTLAKNLETTTQYAIGHRHGKFSLQLIQSRLAFSLYCFAANNSNDAYEYSGAGMRAALAMRLNIDDGAGDLPDDETFEYGLNRYAIAECRRRTFWSCYMLDRFSGFSSGRAGLFSNDDIFVRLPCHDRLFDDQVEVSNPFFDKTTAHNTDVPQLGREHMNLGPMAFLVNISFIWGDVLAETYRASHRLNGACAATYEAFHSKTQCRLSRWLAELPPDLVYTEENMSLSSKSGHLGAFLTMHSLYHATGMKLNRYVRSDLLSRERIIENLRHLDKHAREQLQMMICLRRGLQLEEPLEEPLGTPFTGYAISSACDILSAKVPRDKYSEILGLLSRGLSVLESLQGHWHTCKKHKTWISRRIEKLEANHLIGHKDAEDVSDSRSPITIECSPQPMEVPVCAVDDIAYSVDQDIYREAIIRQPHAENNYDESRRSSINQEVPSPSPVLMEPGSEKKSEESSRETDNLFKPLLLTP</sequence>
<evidence type="ECO:0000256" key="1">
    <source>
        <dbReference type="ARBA" id="ARBA00004123"/>
    </source>
</evidence>
<feature type="region of interest" description="Disordered" evidence="6">
    <location>
        <begin position="279"/>
        <end position="300"/>
    </location>
</feature>
<dbReference type="SUPFAM" id="SSF57701">
    <property type="entry name" value="Zn2/Cys6 DNA-binding domain"/>
    <property type="match status" value="1"/>
</dbReference>
<dbReference type="PANTHER" id="PTHR47338">
    <property type="entry name" value="ZN(II)2CYS6 TRANSCRIPTION FACTOR (EUROFUNG)-RELATED"/>
    <property type="match status" value="1"/>
</dbReference>
<feature type="region of interest" description="Disordered" evidence="6">
    <location>
        <begin position="1"/>
        <end position="211"/>
    </location>
</feature>
<keyword evidence="2" id="KW-0479">Metal-binding</keyword>
<feature type="compositionally biased region" description="Polar residues" evidence="6">
    <location>
        <begin position="172"/>
        <end position="181"/>
    </location>
</feature>
<keyword evidence="5" id="KW-0539">Nucleus</keyword>
<dbReference type="InterPro" id="IPR036864">
    <property type="entry name" value="Zn2-C6_fun-type_DNA-bd_sf"/>
</dbReference>
<keyword evidence="3" id="KW-0805">Transcription regulation</keyword>
<feature type="compositionally biased region" description="Polar residues" evidence="6">
    <location>
        <begin position="87"/>
        <end position="103"/>
    </location>
</feature>
<feature type="compositionally biased region" description="Polar residues" evidence="6">
    <location>
        <begin position="140"/>
        <end position="160"/>
    </location>
</feature>
<dbReference type="CDD" id="cd12148">
    <property type="entry name" value="fungal_TF_MHR"/>
    <property type="match status" value="1"/>
</dbReference>
<evidence type="ECO:0000313" key="8">
    <source>
        <dbReference type="EMBL" id="KAH0547823.1"/>
    </source>
</evidence>
<dbReference type="Pfam" id="PF04082">
    <property type="entry name" value="Fungal_trans"/>
    <property type="match status" value="1"/>
</dbReference>
<protein>
    <recommendedName>
        <fullName evidence="7">Xylanolytic transcriptional activator regulatory domain-containing protein</fullName>
    </recommendedName>
</protein>
<proteinExistence type="predicted"/>
<feature type="domain" description="Xylanolytic transcriptional activator regulatory" evidence="7">
    <location>
        <begin position="670"/>
        <end position="754"/>
    </location>
</feature>
<evidence type="ECO:0000256" key="4">
    <source>
        <dbReference type="ARBA" id="ARBA00023163"/>
    </source>
</evidence>
<evidence type="ECO:0000259" key="7">
    <source>
        <dbReference type="SMART" id="SM00906"/>
    </source>
</evidence>
<dbReference type="InterPro" id="IPR001138">
    <property type="entry name" value="Zn2Cys6_DnaBD"/>
</dbReference>
<evidence type="ECO:0000313" key="9">
    <source>
        <dbReference type="Proteomes" id="UP000698800"/>
    </source>
</evidence>
<evidence type="ECO:0000256" key="3">
    <source>
        <dbReference type="ARBA" id="ARBA00023015"/>
    </source>
</evidence>
<dbReference type="InterPro" id="IPR050815">
    <property type="entry name" value="TF_fung"/>
</dbReference>
<keyword evidence="4" id="KW-0804">Transcription</keyword>
<dbReference type="PANTHER" id="PTHR47338:SF11">
    <property type="entry name" value="ZN(II)2CYS6 TRANSCRIPTION FACTOR (EUROFUNG)"/>
    <property type="match status" value="1"/>
</dbReference>
<dbReference type="OrthoDB" id="5426798at2759"/>
<accession>A0A9P8I9X4</accession>
<dbReference type="InterPro" id="IPR007219">
    <property type="entry name" value="XnlR_reg_dom"/>
</dbReference>